<feature type="signal peptide" evidence="7">
    <location>
        <begin position="1"/>
        <end position="27"/>
    </location>
</feature>
<dbReference type="Pfam" id="PF13354">
    <property type="entry name" value="Beta-lactamase2"/>
    <property type="match status" value="1"/>
</dbReference>
<dbReference type="PROSITE" id="PS00146">
    <property type="entry name" value="BETA_LACTAMASE_A"/>
    <property type="match status" value="1"/>
</dbReference>
<comment type="similarity">
    <text evidence="2 6">Belongs to the class-A beta-lactamase family.</text>
</comment>
<name>A0A3D0KJP4_9GAMM</name>
<evidence type="ECO:0000256" key="3">
    <source>
        <dbReference type="ARBA" id="ARBA00012865"/>
    </source>
</evidence>
<sequence length="297" mass="32924">MKVDCKQRVSRWVMSICLIAVPSVLMAQDDNLLTEVERIEEQLDARVGFAAYDLETGQRWEYNADQLFAMSSTFKTLACASLLQRVDEGSEQLERQVKVSASDIVTYSPVTEAYADNREISLFELCEATMTTSDNTAANLILQAIGGPQAVTAFVRELGDSVTRLDRWETELNEAAPHDERDTSTPNAMVSNLEKLVVGNALSLQSKNQLREWLVNNEVADGLFRSQMPDEWVIGDRTGAGGFGSRSITAVIWPPERKPTIVAFYITETDASFEERNSAIAELGSVIREVVETDSAL</sequence>
<dbReference type="InterPro" id="IPR045155">
    <property type="entry name" value="Beta-lactam_cat"/>
</dbReference>
<proteinExistence type="inferred from homology"/>
<comment type="catalytic activity">
    <reaction evidence="1 6">
        <text>a beta-lactam + H2O = a substituted beta-amino acid</text>
        <dbReference type="Rhea" id="RHEA:20401"/>
        <dbReference type="ChEBI" id="CHEBI:15377"/>
        <dbReference type="ChEBI" id="CHEBI:35627"/>
        <dbReference type="ChEBI" id="CHEBI:140347"/>
        <dbReference type="EC" id="3.5.2.6"/>
    </reaction>
</comment>
<evidence type="ECO:0000256" key="2">
    <source>
        <dbReference type="ARBA" id="ARBA00009009"/>
    </source>
</evidence>
<dbReference type="GO" id="GO:0030655">
    <property type="term" value="P:beta-lactam antibiotic catabolic process"/>
    <property type="evidence" value="ECO:0007669"/>
    <property type="project" value="InterPro"/>
</dbReference>
<dbReference type="GO" id="GO:0046677">
    <property type="term" value="P:response to antibiotic"/>
    <property type="evidence" value="ECO:0007669"/>
    <property type="project" value="UniProtKB-UniRule"/>
</dbReference>
<keyword evidence="4 6" id="KW-0378">Hydrolase</keyword>
<dbReference type="PRINTS" id="PR00118">
    <property type="entry name" value="BLACTAMASEA"/>
</dbReference>
<evidence type="ECO:0000256" key="7">
    <source>
        <dbReference type="SAM" id="SignalP"/>
    </source>
</evidence>
<dbReference type="AlphaFoldDB" id="A0A3D0KJP4"/>
<reference evidence="9" key="1">
    <citation type="journal article" date="2018" name="Nat. Biotechnol.">
        <title>A standardized bacterial taxonomy based on genome phylogeny substantially revises the tree of life.</title>
        <authorList>
            <person name="Parks D.H."/>
            <person name="Chuvochina M."/>
            <person name="Waite D.W."/>
            <person name="Rinke C."/>
            <person name="Skarshewski A."/>
            <person name="Chaumeil P.A."/>
            <person name="Hugenholtz P."/>
        </authorList>
    </citation>
    <scope>NUCLEOTIDE SEQUENCE [LARGE SCALE GENOMIC DNA]</scope>
    <source>
        <strain evidence="9">UBA11284</strain>
    </source>
</reference>
<dbReference type="PANTHER" id="PTHR35333:SF3">
    <property type="entry name" value="BETA-LACTAMASE-TYPE TRANSPEPTIDASE FOLD CONTAINING PROTEIN"/>
    <property type="match status" value="1"/>
</dbReference>
<evidence type="ECO:0000256" key="4">
    <source>
        <dbReference type="ARBA" id="ARBA00022801"/>
    </source>
</evidence>
<dbReference type="SUPFAM" id="SSF56601">
    <property type="entry name" value="beta-lactamase/transpeptidase-like"/>
    <property type="match status" value="1"/>
</dbReference>
<accession>A0A3D0KJP4</accession>
<evidence type="ECO:0000256" key="1">
    <source>
        <dbReference type="ARBA" id="ARBA00001526"/>
    </source>
</evidence>
<evidence type="ECO:0000313" key="9">
    <source>
        <dbReference type="EMBL" id="HCA03421.1"/>
    </source>
</evidence>
<dbReference type="GO" id="GO:0008800">
    <property type="term" value="F:beta-lactamase activity"/>
    <property type="evidence" value="ECO:0007669"/>
    <property type="project" value="UniProtKB-UniRule"/>
</dbReference>
<evidence type="ECO:0000256" key="6">
    <source>
        <dbReference type="RuleBase" id="RU361140"/>
    </source>
</evidence>
<gene>
    <name evidence="9" type="ORF">DEO68_14895</name>
</gene>
<organism evidence="9">
    <name type="scientific">Halomonas campaniensis</name>
    <dbReference type="NCBI Taxonomy" id="213554"/>
    <lineage>
        <taxon>Bacteria</taxon>
        <taxon>Pseudomonadati</taxon>
        <taxon>Pseudomonadota</taxon>
        <taxon>Gammaproteobacteria</taxon>
        <taxon>Oceanospirillales</taxon>
        <taxon>Halomonadaceae</taxon>
        <taxon>Halomonas</taxon>
    </lineage>
</organism>
<dbReference type="InterPro" id="IPR000871">
    <property type="entry name" value="Beta-lactam_class-A"/>
</dbReference>
<dbReference type="EC" id="3.5.2.6" evidence="3 6"/>
<comment type="caution">
    <text evidence="9">The sequence shown here is derived from an EMBL/GenBank/DDBJ whole genome shotgun (WGS) entry which is preliminary data.</text>
</comment>
<dbReference type="Gene3D" id="3.40.710.10">
    <property type="entry name" value="DD-peptidase/beta-lactamase superfamily"/>
    <property type="match status" value="1"/>
</dbReference>
<dbReference type="InterPro" id="IPR023650">
    <property type="entry name" value="Beta-lactam_class-A_AS"/>
</dbReference>
<dbReference type="NCBIfam" id="NF033103">
    <property type="entry name" value="bla_class_A"/>
    <property type="match status" value="1"/>
</dbReference>
<dbReference type="EMBL" id="DOTR01000084">
    <property type="protein sequence ID" value="HCA03421.1"/>
    <property type="molecule type" value="Genomic_DNA"/>
</dbReference>
<keyword evidence="5 6" id="KW-0046">Antibiotic resistance</keyword>
<dbReference type="InterPro" id="IPR012338">
    <property type="entry name" value="Beta-lactam/transpept-like"/>
</dbReference>
<evidence type="ECO:0000256" key="5">
    <source>
        <dbReference type="ARBA" id="ARBA00023251"/>
    </source>
</evidence>
<evidence type="ECO:0000259" key="8">
    <source>
        <dbReference type="Pfam" id="PF13354"/>
    </source>
</evidence>
<protein>
    <recommendedName>
        <fullName evidence="3 6">Beta-lactamase</fullName>
        <ecNumber evidence="3 6">3.5.2.6</ecNumber>
    </recommendedName>
</protein>
<feature type="chain" id="PRO_5017646507" description="Beta-lactamase" evidence="7">
    <location>
        <begin position="28"/>
        <end position="297"/>
    </location>
</feature>
<keyword evidence="7" id="KW-0732">Signal</keyword>
<feature type="domain" description="Beta-lactamase class A catalytic" evidence="8">
    <location>
        <begin position="48"/>
        <end position="263"/>
    </location>
</feature>
<dbReference type="PANTHER" id="PTHR35333">
    <property type="entry name" value="BETA-LACTAMASE"/>
    <property type="match status" value="1"/>
</dbReference>